<evidence type="ECO:0000256" key="1">
    <source>
        <dbReference type="SAM" id="MobiDB-lite"/>
    </source>
</evidence>
<feature type="region of interest" description="Disordered" evidence="1">
    <location>
        <begin position="302"/>
        <end position="329"/>
    </location>
</feature>
<feature type="chain" id="PRO_5044001965" evidence="2">
    <location>
        <begin position="19"/>
        <end position="349"/>
    </location>
</feature>
<reference evidence="3 4" key="1">
    <citation type="journal article" date="2024" name="BMC Genomics">
        <title>Genome assembly of redclaw crayfish (Cherax quadricarinatus) provides insights into its immune adaptation and hypoxia tolerance.</title>
        <authorList>
            <person name="Liu Z."/>
            <person name="Zheng J."/>
            <person name="Li H."/>
            <person name="Fang K."/>
            <person name="Wang S."/>
            <person name="He J."/>
            <person name="Zhou D."/>
            <person name="Weng S."/>
            <person name="Chi M."/>
            <person name="Gu Z."/>
            <person name="He J."/>
            <person name="Li F."/>
            <person name="Wang M."/>
        </authorList>
    </citation>
    <scope>NUCLEOTIDE SEQUENCE [LARGE SCALE GENOMIC DNA]</scope>
    <source>
        <strain evidence="3">ZL_2023a</strain>
    </source>
</reference>
<dbReference type="AlphaFoldDB" id="A0AAW0XMU6"/>
<feature type="compositionally biased region" description="Polar residues" evidence="1">
    <location>
        <begin position="35"/>
        <end position="45"/>
    </location>
</feature>
<feature type="signal peptide" evidence="2">
    <location>
        <begin position="1"/>
        <end position="18"/>
    </location>
</feature>
<feature type="region of interest" description="Disordered" evidence="1">
    <location>
        <begin position="265"/>
        <end position="288"/>
    </location>
</feature>
<feature type="region of interest" description="Disordered" evidence="1">
    <location>
        <begin position="35"/>
        <end position="55"/>
    </location>
</feature>
<comment type="caution">
    <text evidence="3">The sequence shown here is derived from an EMBL/GenBank/DDBJ whole genome shotgun (WGS) entry which is preliminary data.</text>
</comment>
<evidence type="ECO:0000256" key="2">
    <source>
        <dbReference type="SAM" id="SignalP"/>
    </source>
</evidence>
<proteinExistence type="predicted"/>
<feature type="region of interest" description="Disordered" evidence="1">
    <location>
        <begin position="214"/>
        <end position="244"/>
    </location>
</feature>
<dbReference type="Proteomes" id="UP001445076">
    <property type="component" value="Unassembled WGS sequence"/>
</dbReference>
<evidence type="ECO:0000313" key="4">
    <source>
        <dbReference type="Proteomes" id="UP001445076"/>
    </source>
</evidence>
<protein>
    <submittedName>
        <fullName evidence="3">Uncharacterized protein</fullName>
    </submittedName>
</protein>
<evidence type="ECO:0000313" key="3">
    <source>
        <dbReference type="EMBL" id="KAK8740556.1"/>
    </source>
</evidence>
<name>A0AAW0XMU6_CHEQU</name>
<accession>A0AAW0XMU6</accession>
<sequence length="349" mass="39137">MLRLLLLYLTLGWVCVLGVTEEDQDVQESLAPQGWASSWSRSNSPLERPRRRQDQTLPYASWESPLLVKESLTSEEKSWLPQKDPLEIIKEGYTSGSRMFDYNFEQSPALVLKTVGDYNVGAAALSHAGAPHRPSLGDNLSRNFNSSPQPGRPRKYYLTGVMQELPRDSGYANKHLRKYFLQADTKAMTANKDQPRVVFSDVEDSIHLIQVLGTNDPLPSSHDTAEPAATPEPPATLDTTNNPHDIHTSAFSPYFPPTVFRHPTSYPVAPPNTRSPSTYYLQQPTSQHPTPLPFRKYYLLPRSHQPTTAADGNGLQDSQEGSISNSRELSSFEVYEMLRQPLKCHPESC</sequence>
<keyword evidence="4" id="KW-1185">Reference proteome</keyword>
<dbReference type="EMBL" id="JARKIK010000033">
    <property type="protein sequence ID" value="KAK8740556.1"/>
    <property type="molecule type" value="Genomic_DNA"/>
</dbReference>
<keyword evidence="2" id="KW-0732">Signal</keyword>
<feature type="compositionally biased region" description="Polar residues" evidence="1">
    <location>
        <begin position="304"/>
        <end position="329"/>
    </location>
</feature>
<feature type="compositionally biased region" description="Polar residues" evidence="1">
    <location>
        <begin position="272"/>
        <end position="288"/>
    </location>
</feature>
<gene>
    <name evidence="3" type="ORF">OTU49_002966</name>
</gene>
<organism evidence="3 4">
    <name type="scientific">Cherax quadricarinatus</name>
    <name type="common">Australian red claw crayfish</name>
    <dbReference type="NCBI Taxonomy" id="27406"/>
    <lineage>
        <taxon>Eukaryota</taxon>
        <taxon>Metazoa</taxon>
        <taxon>Ecdysozoa</taxon>
        <taxon>Arthropoda</taxon>
        <taxon>Crustacea</taxon>
        <taxon>Multicrustacea</taxon>
        <taxon>Malacostraca</taxon>
        <taxon>Eumalacostraca</taxon>
        <taxon>Eucarida</taxon>
        <taxon>Decapoda</taxon>
        <taxon>Pleocyemata</taxon>
        <taxon>Astacidea</taxon>
        <taxon>Parastacoidea</taxon>
        <taxon>Parastacidae</taxon>
        <taxon>Cherax</taxon>
    </lineage>
</organism>